<accession>A0A414PPA6</accession>
<dbReference type="Pfam" id="PF19567">
    <property type="entry name" value="CpsB_CapC"/>
    <property type="match status" value="1"/>
</dbReference>
<dbReference type="Gene3D" id="3.20.20.140">
    <property type="entry name" value="Metal-dependent hydrolases"/>
    <property type="match status" value="1"/>
</dbReference>
<dbReference type="PANTHER" id="PTHR39181:SF1">
    <property type="entry name" value="TYROSINE-PROTEIN PHOSPHATASE YWQE"/>
    <property type="match status" value="1"/>
</dbReference>
<evidence type="ECO:0000256" key="4">
    <source>
        <dbReference type="ARBA" id="ARBA00051722"/>
    </source>
</evidence>
<dbReference type="PIRSF" id="PIRSF016557">
    <property type="entry name" value="Caps_synth_CpsB"/>
    <property type="match status" value="1"/>
</dbReference>
<proteinExistence type="inferred from homology"/>
<dbReference type="GO" id="GO:0004725">
    <property type="term" value="F:protein tyrosine phosphatase activity"/>
    <property type="evidence" value="ECO:0007669"/>
    <property type="project" value="UniProtKB-EC"/>
</dbReference>
<name>A0A414PPA6_FUSMR</name>
<dbReference type="EMBL" id="QRHL01000027">
    <property type="protein sequence ID" value="RHF70346.1"/>
    <property type="molecule type" value="Genomic_DNA"/>
</dbReference>
<evidence type="ECO:0000256" key="3">
    <source>
        <dbReference type="ARBA" id="ARBA00022801"/>
    </source>
</evidence>
<comment type="similarity">
    <text evidence="1">Belongs to the metallo-dependent hydrolases superfamily. CpsB/CapC family.</text>
</comment>
<evidence type="ECO:0000256" key="1">
    <source>
        <dbReference type="ARBA" id="ARBA00005750"/>
    </source>
</evidence>
<gene>
    <name evidence="5" type="ORF">DW663_10960</name>
</gene>
<evidence type="ECO:0000256" key="2">
    <source>
        <dbReference type="ARBA" id="ARBA00013064"/>
    </source>
</evidence>
<comment type="caution">
    <text evidence="5">The sequence shown here is derived from an EMBL/GenBank/DDBJ whole genome shotgun (WGS) entry which is preliminary data.</text>
</comment>
<evidence type="ECO:0000313" key="5">
    <source>
        <dbReference type="EMBL" id="RHF70346.1"/>
    </source>
</evidence>
<dbReference type="GO" id="GO:0030145">
    <property type="term" value="F:manganese ion binding"/>
    <property type="evidence" value="ECO:0007669"/>
    <property type="project" value="InterPro"/>
</dbReference>
<dbReference type="SUPFAM" id="SSF89550">
    <property type="entry name" value="PHP domain-like"/>
    <property type="match status" value="1"/>
</dbReference>
<dbReference type="InterPro" id="IPR016195">
    <property type="entry name" value="Pol/histidinol_Pase-like"/>
</dbReference>
<comment type="catalytic activity">
    <reaction evidence="4">
        <text>O-phospho-L-tyrosyl-[protein] + H2O = L-tyrosyl-[protein] + phosphate</text>
        <dbReference type="Rhea" id="RHEA:10684"/>
        <dbReference type="Rhea" id="RHEA-COMP:10136"/>
        <dbReference type="Rhea" id="RHEA-COMP:20101"/>
        <dbReference type="ChEBI" id="CHEBI:15377"/>
        <dbReference type="ChEBI" id="CHEBI:43474"/>
        <dbReference type="ChEBI" id="CHEBI:46858"/>
        <dbReference type="ChEBI" id="CHEBI:61978"/>
        <dbReference type="EC" id="3.1.3.48"/>
    </reaction>
</comment>
<keyword evidence="3" id="KW-0378">Hydrolase</keyword>
<reference evidence="5 6" key="1">
    <citation type="submission" date="2018-08" db="EMBL/GenBank/DDBJ databases">
        <title>A genome reference for cultivated species of the human gut microbiota.</title>
        <authorList>
            <person name="Zou Y."/>
            <person name="Xue W."/>
            <person name="Luo G."/>
        </authorList>
    </citation>
    <scope>NUCLEOTIDE SEQUENCE [LARGE SCALE GENOMIC DNA]</scope>
    <source>
        <strain evidence="5 6">AM25-1</strain>
    </source>
</reference>
<dbReference type="Proteomes" id="UP000284676">
    <property type="component" value="Unassembled WGS sequence"/>
</dbReference>
<dbReference type="PANTHER" id="PTHR39181">
    <property type="entry name" value="TYROSINE-PROTEIN PHOSPHATASE YWQE"/>
    <property type="match status" value="1"/>
</dbReference>
<protein>
    <recommendedName>
        <fullName evidence="2">protein-tyrosine-phosphatase</fullName>
        <ecNumber evidence="2">3.1.3.48</ecNumber>
    </recommendedName>
</protein>
<sequence>MVDIHSHILFGIDDGPIEIEESIDMIRQAVSVGYTDIVCSSHYLIGRFENLNYDKNFEILKNRILEEKIPLNIHKGNEFALDPEFSAHENRINKMAGSRYILVELKDELIYGACKSFFKNVIAKGYIPIFAHVERYPHIKVQEFRELVDMGVVLQMNIRMAVNPIPKAKYLLENGYISIIATDSHRMGRRDYNIDEYLKKLESSLGRELFQVLMEENPRKVIEDKEIVTEIKYEGDGDEEKKVNGIGRIFSNLFNKFFK</sequence>
<dbReference type="InterPro" id="IPR016667">
    <property type="entry name" value="Caps_polysacc_synth_CpsB/CapC"/>
</dbReference>
<dbReference type="RefSeq" id="WP_118234635.1">
    <property type="nucleotide sequence ID" value="NZ_JADYUV010000012.1"/>
</dbReference>
<dbReference type="EC" id="3.1.3.48" evidence="2"/>
<dbReference type="AlphaFoldDB" id="A0A414PPA6"/>
<organism evidence="5 6">
    <name type="scientific">Fusobacterium mortiferum</name>
    <dbReference type="NCBI Taxonomy" id="850"/>
    <lineage>
        <taxon>Bacteria</taxon>
        <taxon>Fusobacteriati</taxon>
        <taxon>Fusobacteriota</taxon>
        <taxon>Fusobacteriia</taxon>
        <taxon>Fusobacteriales</taxon>
        <taxon>Fusobacteriaceae</taxon>
        <taxon>Fusobacterium</taxon>
    </lineage>
</organism>
<evidence type="ECO:0000313" key="6">
    <source>
        <dbReference type="Proteomes" id="UP000284676"/>
    </source>
</evidence>